<organism evidence="2 3">
    <name type="scientific">Aromia moschata</name>
    <dbReference type="NCBI Taxonomy" id="1265417"/>
    <lineage>
        <taxon>Eukaryota</taxon>
        <taxon>Metazoa</taxon>
        <taxon>Ecdysozoa</taxon>
        <taxon>Arthropoda</taxon>
        <taxon>Hexapoda</taxon>
        <taxon>Insecta</taxon>
        <taxon>Pterygota</taxon>
        <taxon>Neoptera</taxon>
        <taxon>Endopterygota</taxon>
        <taxon>Coleoptera</taxon>
        <taxon>Polyphaga</taxon>
        <taxon>Cucujiformia</taxon>
        <taxon>Chrysomeloidea</taxon>
        <taxon>Cerambycidae</taxon>
        <taxon>Cerambycinae</taxon>
        <taxon>Callichromatini</taxon>
        <taxon>Aromia</taxon>
    </lineage>
</organism>
<evidence type="ECO:0000313" key="3">
    <source>
        <dbReference type="Proteomes" id="UP001162162"/>
    </source>
</evidence>
<proteinExistence type="predicted"/>
<feature type="region of interest" description="Disordered" evidence="1">
    <location>
        <begin position="58"/>
        <end position="78"/>
    </location>
</feature>
<dbReference type="AlphaFoldDB" id="A0AAV8YFY4"/>
<keyword evidence="3" id="KW-1185">Reference proteome</keyword>
<accession>A0AAV8YFY4</accession>
<gene>
    <name evidence="2" type="ORF">NQ318_021204</name>
</gene>
<evidence type="ECO:0000256" key="1">
    <source>
        <dbReference type="SAM" id="MobiDB-lite"/>
    </source>
</evidence>
<evidence type="ECO:0000313" key="2">
    <source>
        <dbReference type="EMBL" id="KAJ8950344.1"/>
    </source>
</evidence>
<dbReference type="PANTHER" id="PTHR37687">
    <property type="entry name" value="AGAP006772-PA"/>
    <property type="match status" value="1"/>
</dbReference>
<name>A0AAV8YFY4_9CUCU</name>
<comment type="caution">
    <text evidence="2">The sequence shown here is derived from an EMBL/GenBank/DDBJ whole genome shotgun (WGS) entry which is preliminary data.</text>
</comment>
<protein>
    <submittedName>
        <fullName evidence="2">Uncharacterized protein</fullName>
    </submittedName>
</protein>
<dbReference type="InterPro" id="IPR038875">
    <property type="entry name" value="PLA2_conodipine-like"/>
</dbReference>
<dbReference type="EMBL" id="JAPWTK010000102">
    <property type="protein sequence ID" value="KAJ8950344.1"/>
    <property type="molecule type" value="Genomic_DNA"/>
</dbReference>
<dbReference type="PANTHER" id="PTHR37687:SF1">
    <property type="entry name" value="AGAP006772-PA"/>
    <property type="match status" value="1"/>
</dbReference>
<dbReference type="Proteomes" id="UP001162162">
    <property type="component" value="Unassembled WGS sequence"/>
</dbReference>
<feature type="compositionally biased region" description="Basic and acidic residues" evidence="1">
    <location>
        <begin position="68"/>
        <end position="78"/>
    </location>
</feature>
<sequence>MHQHVPREEDVDVDDDEDENYQLNYLRKRYYQRENKLNRIRQMYSNPYSQIKRFPKQRIYQQKRKREKTSTVKKQTDPKVEKDLRNIFGTKENTITSTSKLETTTQVNLGKNKTEDNQKTNHLKNEKETKPNNKEVFSPVAAVSDKPLQIKKKSIDWSDYFGLDRRKKSGFERLGQRMADRKIP</sequence>
<feature type="region of interest" description="Disordered" evidence="1">
    <location>
        <begin position="112"/>
        <end position="134"/>
    </location>
</feature>
<reference evidence="2" key="1">
    <citation type="journal article" date="2023" name="Insect Mol. Biol.">
        <title>Genome sequencing provides insights into the evolution of gene families encoding plant cell wall-degrading enzymes in longhorned beetles.</title>
        <authorList>
            <person name="Shin N.R."/>
            <person name="Okamura Y."/>
            <person name="Kirsch R."/>
            <person name="Pauchet Y."/>
        </authorList>
    </citation>
    <scope>NUCLEOTIDE SEQUENCE</scope>
    <source>
        <strain evidence="2">AMC_N1</strain>
    </source>
</reference>
<feature type="compositionally biased region" description="Basic residues" evidence="1">
    <location>
        <begin position="58"/>
        <end position="67"/>
    </location>
</feature>
<feature type="compositionally biased region" description="Basic and acidic residues" evidence="1">
    <location>
        <begin position="112"/>
        <end position="133"/>
    </location>
</feature>